<organism evidence="1 2">
    <name type="scientific">Acinetobacter phage AP22</name>
    <dbReference type="NCBI Taxonomy" id="1187128"/>
    <lineage>
        <taxon>Viruses</taxon>
        <taxon>Duplodnaviria</taxon>
        <taxon>Heunggongvirae</taxon>
        <taxon>Uroviricota</taxon>
        <taxon>Caudoviricetes</taxon>
        <taxon>Obolenskvirus</taxon>
        <taxon>Obolenskvirus AP22</taxon>
    </lineage>
</organism>
<proteinExistence type="predicted"/>
<protein>
    <submittedName>
        <fullName evidence="1">Uncharacterized protein</fullName>
    </submittedName>
</protein>
<name>I2GUE8_9CAUD</name>
<dbReference type="EMBL" id="HE806280">
    <property type="protein sequence ID" value="CCH57749.1"/>
    <property type="molecule type" value="Genomic_DNA"/>
</dbReference>
<reference evidence="1 2" key="2">
    <citation type="submission" date="2012-05" db="EMBL/GenBank/DDBJ databases">
        <authorList>
            <person name="Volozhantsev N."/>
        </authorList>
    </citation>
    <scope>NUCLEOTIDE SEQUENCE [LARGE SCALE GENOMIC DNA]</scope>
</reference>
<dbReference type="Proteomes" id="UP000002880">
    <property type="component" value="Segment"/>
</dbReference>
<dbReference type="KEGG" id="vg:12979028"/>
<keyword evidence="2" id="KW-1185">Reference proteome</keyword>
<dbReference type="RefSeq" id="YP_006383791.1">
    <property type="nucleotide sequence ID" value="NC_017984.1"/>
</dbReference>
<dbReference type="GeneID" id="12979028"/>
<accession>I2GUE8</accession>
<sequence length="118" mass="13057">MPMGYNPNTITAANSIVQFRCAGLYDDWITIEGAQSDAFVTFSDVTLAQTRVGVDGKQSMGFIPHETPITVSLEANSRSVPFWKLSIMTLFKTWKFAVVSSKLATLLLSANKHLQAQW</sequence>
<evidence type="ECO:0000313" key="2">
    <source>
        <dbReference type="Proteomes" id="UP000002880"/>
    </source>
</evidence>
<reference evidence="1 2" key="1">
    <citation type="submission" date="2012-05" db="EMBL/GenBank/DDBJ databases">
        <title>The genome sequence of bacteriophage AP22 lytic for Acinetobacter baumannii.</title>
        <authorList>
            <person name="Volozhantsev N.V."/>
            <person name="Popova A.V."/>
            <person name="Bogun A.G."/>
        </authorList>
    </citation>
    <scope>NUCLEOTIDE SEQUENCE [LARGE SCALE GENOMIC DNA]</scope>
</reference>
<dbReference type="OrthoDB" id="11503at10239"/>
<evidence type="ECO:0000313" key="1">
    <source>
        <dbReference type="EMBL" id="CCH57749.1"/>
    </source>
</evidence>